<evidence type="ECO:0000256" key="5">
    <source>
        <dbReference type="ARBA" id="ARBA00022692"/>
    </source>
</evidence>
<feature type="transmembrane region" description="Helical" evidence="8">
    <location>
        <begin position="44"/>
        <end position="63"/>
    </location>
</feature>
<keyword evidence="10" id="KW-1185">Reference proteome</keyword>
<sequence length="334" mass="33673">MATLVPPLLSGALFGASLTASSVYLPSVILGQLSLTSTVMLKTFLTASACSAVIIYLSNKLGYAKLPHRTNTSYGWFGSYDANLVGGLLQGLGMALTGACPGTVLVQVALGMQTAPVVLVGGLLGGVGFVVLSPWIRRTHAAQGAGDTVVKEHTVMQRLKVPDETAVLGYEAMLVGMIAVVDRLGLSSDGRSFWVDPVVGGLMIGVAQASSVLLSKKTLGVSSAYSDLAGHLSNLLNGSGLSGGFGNIVFAGGVMLGAKLASQRISLVVESGPVVSVGAALLGGFCSIFGARLAGGCTSGHGISGMSTLSVSSFVTVAGMFGGGIVFKCLLNVL</sequence>
<organism evidence="9 10">
    <name type="scientific">Lithohypha guttulata</name>
    <dbReference type="NCBI Taxonomy" id="1690604"/>
    <lineage>
        <taxon>Eukaryota</taxon>
        <taxon>Fungi</taxon>
        <taxon>Dikarya</taxon>
        <taxon>Ascomycota</taxon>
        <taxon>Pezizomycotina</taxon>
        <taxon>Eurotiomycetes</taxon>
        <taxon>Chaetothyriomycetidae</taxon>
        <taxon>Chaetothyriales</taxon>
        <taxon>Trichomeriaceae</taxon>
        <taxon>Lithohypha</taxon>
    </lineage>
</organism>
<evidence type="ECO:0000313" key="10">
    <source>
        <dbReference type="Proteomes" id="UP001345013"/>
    </source>
</evidence>
<evidence type="ECO:0000256" key="3">
    <source>
        <dbReference type="ARBA" id="ARBA00022475"/>
    </source>
</evidence>
<name>A0ABR0KHU6_9EURO</name>
<comment type="caution">
    <text evidence="9">The sequence shown here is derived from an EMBL/GenBank/DDBJ whole genome shotgun (WGS) entry which is preliminary data.</text>
</comment>
<evidence type="ECO:0000256" key="7">
    <source>
        <dbReference type="ARBA" id="ARBA00023136"/>
    </source>
</evidence>
<reference evidence="9 10" key="1">
    <citation type="submission" date="2023-08" db="EMBL/GenBank/DDBJ databases">
        <title>Black Yeasts Isolated from many extreme environments.</title>
        <authorList>
            <person name="Coleine C."/>
            <person name="Stajich J.E."/>
            <person name="Selbmann L."/>
        </authorList>
    </citation>
    <scope>NUCLEOTIDE SEQUENCE [LARGE SCALE GENOMIC DNA]</scope>
    <source>
        <strain evidence="9 10">CCFEE 5885</strain>
    </source>
</reference>
<dbReference type="Proteomes" id="UP001345013">
    <property type="component" value="Unassembled WGS sequence"/>
</dbReference>
<evidence type="ECO:0000313" key="9">
    <source>
        <dbReference type="EMBL" id="KAK5096700.1"/>
    </source>
</evidence>
<comment type="subcellular location">
    <subcellularLocation>
        <location evidence="1">Cell inner membrane</location>
        <topology evidence="1">Multi-pass membrane protein</topology>
    </subcellularLocation>
</comment>
<dbReference type="EMBL" id="JAVRRG010000021">
    <property type="protein sequence ID" value="KAK5096700.1"/>
    <property type="molecule type" value="Genomic_DNA"/>
</dbReference>
<proteinExistence type="predicted"/>
<feature type="transmembrane region" description="Helical" evidence="8">
    <location>
        <begin position="235"/>
        <end position="256"/>
    </location>
</feature>
<keyword evidence="2" id="KW-0813">Transport</keyword>
<keyword evidence="3" id="KW-1003">Cell membrane</keyword>
<evidence type="ECO:0000256" key="6">
    <source>
        <dbReference type="ARBA" id="ARBA00022989"/>
    </source>
</evidence>
<evidence type="ECO:0000256" key="1">
    <source>
        <dbReference type="ARBA" id="ARBA00004429"/>
    </source>
</evidence>
<feature type="transmembrane region" description="Helical" evidence="8">
    <location>
        <begin position="116"/>
        <end position="136"/>
    </location>
</feature>
<protein>
    <recommendedName>
        <fullName evidence="11">Sulphur transport domain-containing protein</fullName>
    </recommendedName>
</protein>
<feature type="transmembrane region" description="Helical" evidence="8">
    <location>
        <begin position="84"/>
        <end position="110"/>
    </location>
</feature>
<evidence type="ECO:0000256" key="4">
    <source>
        <dbReference type="ARBA" id="ARBA00022519"/>
    </source>
</evidence>
<dbReference type="PANTHER" id="PTHR30574:SF1">
    <property type="entry name" value="SULPHUR TRANSPORT DOMAIN-CONTAINING PROTEIN"/>
    <property type="match status" value="1"/>
</dbReference>
<dbReference type="PANTHER" id="PTHR30574">
    <property type="entry name" value="INNER MEMBRANE PROTEIN YEDE"/>
    <property type="match status" value="1"/>
</dbReference>
<feature type="transmembrane region" description="Helical" evidence="8">
    <location>
        <begin position="268"/>
        <end position="291"/>
    </location>
</feature>
<keyword evidence="5 8" id="KW-0812">Transmembrane</keyword>
<gene>
    <name evidence="9" type="ORF">LTR24_002462</name>
</gene>
<keyword evidence="6 8" id="KW-1133">Transmembrane helix</keyword>
<accession>A0ABR0KHU6</accession>
<dbReference type="InterPro" id="IPR007272">
    <property type="entry name" value="Sulf_transp_TsuA/YedE"/>
</dbReference>
<keyword evidence="7 8" id="KW-0472">Membrane</keyword>
<feature type="transmembrane region" description="Helical" evidence="8">
    <location>
        <begin position="193"/>
        <end position="215"/>
    </location>
</feature>
<evidence type="ECO:0008006" key="11">
    <source>
        <dbReference type="Google" id="ProtNLM"/>
    </source>
</evidence>
<evidence type="ECO:0000256" key="8">
    <source>
        <dbReference type="SAM" id="Phobius"/>
    </source>
</evidence>
<feature type="transmembrane region" description="Helical" evidence="8">
    <location>
        <begin position="311"/>
        <end position="331"/>
    </location>
</feature>
<evidence type="ECO:0000256" key="2">
    <source>
        <dbReference type="ARBA" id="ARBA00022448"/>
    </source>
</evidence>
<keyword evidence="4" id="KW-0997">Cell inner membrane</keyword>
<dbReference type="Pfam" id="PF04143">
    <property type="entry name" value="Sulf_transp"/>
    <property type="match status" value="1"/>
</dbReference>